<dbReference type="AlphaFoldDB" id="A0A1H1A8D0"/>
<dbReference type="EMBL" id="FNLF01000002">
    <property type="protein sequence ID" value="SDQ35869.1"/>
    <property type="molecule type" value="Genomic_DNA"/>
</dbReference>
<protein>
    <submittedName>
        <fullName evidence="1">Uncharacterized protein</fullName>
    </submittedName>
</protein>
<dbReference type="OrthoDB" id="4407017at2"/>
<dbReference type="RefSeq" id="WP_139184110.1">
    <property type="nucleotide sequence ID" value="NZ_FNLF01000002.1"/>
</dbReference>
<accession>A0A1H1A8D0</accession>
<evidence type="ECO:0000313" key="2">
    <source>
        <dbReference type="Proteomes" id="UP000183053"/>
    </source>
</evidence>
<keyword evidence="2" id="KW-1185">Reference proteome</keyword>
<reference evidence="2" key="1">
    <citation type="submission" date="2016-10" db="EMBL/GenBank/DDBJ databases">
        <authorList>
            <person name="Varghese N."/>
            <person name="Submissions S."/>
        </authorList>
    </citation>
    <scope>NUCLEOTIDE SEQUENCE [LARGE SCALE GENOMIC DNA]</scope>
    <source>
        <strain evidence="2">DSM 44142</strain>
    </source>
</reference>
<evidence type="ECO:0000313" key="1">
    <source>
        <dbReference type="EMBL" id="SDQ35869.1"/>
    </source>
</evidence>
<name>A0A1H1A8D0_9ACTN</name>
<organism evidence="1 2">
    <name type="scientific">Tsukamurella pulmonis</name>
    <dbReference type="NCBI Taxonomy" id="47312"/>
    <lineage>
        <taxon>Bacteria</taxon>
        <taxon>Bacillati</taxon>
        <taxon>Actinomycetota</taxon>
        <taxon>Actinomycetes</taxon>
        <taxon>Mycobacteriales</taxon>
        <taxon>Tsukamurellaceae</taxon>
        <taxon>Tsukamurella</taxon>
    </lineage>
</organism>
<proteinExistence type="predicted"/>
<dbReference type="STRING" id="47312.SAMN04489765_0100"/>
<dbReference type="Proteomes" id="UP000183053">
    <property type="component" value="Unassembled WGS sequence"/>
</dbReference>
<sequence length="231" mass="25964">MASRTMSKADEWEKARKFVAEHPELAEMDSHAAIYKFCDSKRHTGKTLWPKVRRELEKQYNIDYAELKAQAAERTAQRAEELKNVGDDVTRVELYTFGEMIERQDSSFMGAFAITDSEGADQWYGNIHRSRGIETDPAAATEAVCSAIWLAGKVREDADLEVIAATIHHSYPDIDADRVDAASVRNSVAVTLTHVDAENNPASVTCLEKPGYRDWQEIRLRDLITYSPAPA</sequence>
<gene>
    <name evidence="1" type="ORF">SAMN04489765_0100</name>
</gene>